<proteinExistence type="predicted"/>
<accession>A0A0F9G369</accession>
<protein>
    <submittedName>
        <fullName evidence="1">Uncharacterized protein</fullName>
    </submittedName>
</protein>
<evidence type="ECO:0000313" key="1">
    <source>
        <dbReference type="EMBL" id="KKL84896.1"/>
    </source>
</evidence>
<reference evidence="1" key="1">
    <citation type="journal article" date="2015" name="Nature">
        <title>Complex archaea that bridge the gap between prokaryotes and eukaryotes.</title>
        <authorList>
            <person name="Spang A."/>
            <person name="Saw J.H."/>
            <person name="Jorgensen S.L."/>
            <person name="Zaremba-Niedzwiedzka K."/>
            <person name="Martijn J."/>
            <person name="Lind A.E."/>
            <person name="van Eijk R."/>
            <person name="Schleper C."/>
            <person name="Guy L."/>
            <person name="Ettema T.J."/>
        </authorList>
    </citation>
    <scope>NUCLEOTIDE SEQUENCE</scope>
</reference>
<comment type="caution">
    <text evidence="1">The sequence shown here is derived from an EMBL/GenBank/DDBJ whole genome shotgun (WGS) entry which is preliminary data.</text>
</comment>
<dbReference type="AlphaFoldDB" id="A0A0F9G369"/>
<sequence>MRGGYRILVRVIIGGVDMKEPYKSRGLCFLLERCDWWNPPLDMVFDGKQTDYCIRCWEWKK</sequence>
<organism evidence="1">
    <name type="scientific">marine sediment metagenome</name>
    <dbReference type="NCBI Taxonomy" id="412755"/>
    <lineage>
        <taxon>unclassified sequences</taxon>
        <taxon>metagenomes</taxon>
        <taxon>ecological metagenomes</taxon>
    </lineage>
</organism>
<gene>
    <name evidence="1" type="ORF">LCGC14_1960220</name>
</gene>
<dbReference type="EMBL" id="LAZR01021568">
    <property type="protein sequence ID" value="KKL84896.1"/>
    <property type="molecule type" value="Genomic_DNA"/>
</dbReference>
<name>A0A0F9G369_9ZZZZ</name>